<sequence length="302" mass="33828">MKRVRRTTSPPPDSSNGNAQGSGYRESSLLPPLSLSILGVEPLDEFIREIADFVHHMVMTRPDIPNSKVEVEAKIGVLRDRSTGHRLSLPVLVETILTPNATDSRFESNMSVGQHKHFNTLLNRLKTQSSQASHIGSPVDYSHHYLIDTFYAAEGNEKIRVTRDEKTGSVIESMKKIRLGDLNVYSPKRSADWRVSVNLEVPVPHPIGSATLTRRKDRLSYSHEEFKIDLTQVTSTTSPNAPAQILHELEVEIARPELVLATALKRGDPNTSEHEQSAFDELIRAFVNNARILVRNAEDGWQ</sequence>
<dbReference type="InterPro" id="IPR033469">
    <property type="entry name" value="CYTH-like_dom_sf"/>
</dbReference>
<gene>
    <name evidence="11" type="ORF">AAE3_LOCUS5046</name>
</gene>
<dbReference type="GO" id="GO:0006370">
    <property type="term" value="P:7-methylguanosine mRNA capping"/>
    <property type="evidence" value="ECO:0007669"/>
    <property type="project" value="UniProtKB-UniRule"/>
</dbReference>
<keyword evidence="8" id="KW-0506">mRNA capping</keyword>
<keyword evidence="5 8" id="KW-0378">Hydrolase</keyword>
<dbReference type="PANTHER" id="PTHR28118">
    <property type="entry name" value="POLYNUCLEOTIDE 5'-TRIPHOSPHATASE-RELATED"/>
    <property type="match status" value="1"/>
</dbReference>
<evidence type="ECO:0000259" key="10">
    <source>
        <dbReference type="Pfam" id="PF02940"/>
    </source>
</evidence>
<comment type="function">
    <text evidence="8">First step of mRNA capping. Converts the 5'-triphosphate end of a nascent mRNA chain into a diphosphate end.</text>
</comment>
<comment type="catalytic activity">
    <reaction evidence="7">
        <text>a 5'-end triphospho-ribonucleoside in mRNA + H2O = a 5'-end diphospho-ribonucleoside in mRNA + phosphate + H(+)</text>
        <dbReference type="Rhea" id="RHEA:67004"/>
        <dbReference type="Rhea" id="RHEA-COMP:17164"/>
        <dbReference type="Rhea" id="RHEA-COMP:17165"/>
        <dbReference type="ChEBI" id="CHEBI:15377"/>
        <dbReference type="ChEBI" id="CHEBI:15378"/>
        <dbReference type="ChEBI" id="CHEBI:43474"/>
        <dbReference type="ChEBI" id="CHEBI:167616"/>
        <dbReference type="ChEBI" id="CHEBI:167618"/>
        <dbReference type="EC" id="3.6.1.74"/>
    </reaction>
    <physiologicalReaction direction="left-to-right" evidence="7">
        <dbReference type="Rhea" id="RHEA:67005"/>
    </physiologicalReaction>
</comment>
<dbReference type="Gene3D" id="3.20.100.10">
    <property type="entry name" value="mRNA triphosphatase Cet1-like"/>
    <property type="match status" value="1"/>
</dbReference>
<comment type="cofactor">
    <cofactor evidence="1 8">
        <name>Mg(2+)</name>
        <dbReference type="ChEBI" id="CHEBI:18420"/>
    </cofactor>
</comment>
<dbReference type="InterPro" id="IPR004206">
    <property type="entry name" value="mRNA_triPase_Cet1"/>
</dbReference>
<evidence type="ECO:0000256" key="1">
    <source>
        <dbReference type="ARBA" id="ARBA00001946"/>
    </source>
</evidence>
<reference evidence="11 12" key="1">
    <citation type="submission" date="2020-01" db="EMBL/GenBank/DDBJ databases">
        <authorList>
            <person name="Gupta K D."/>
        </authorList>
    </citation>
    <scope>NUCLEOTIDE SEQUENCE [LARGE SCALE GENOMIC DNA]</scope>
</reference>
<keyword evidence="6 8" id="KW-0539">Nucleus</keyword>
<dbReference type="GO" id="GO:0140818">
    <property type="term" value="F:mRNA 5'-triphosphate monophosphatase activity"/>
    <property type="evidence" value="ECO:0007669"/>
    <property type="project" value="UniProtKB-EC"/>
</dbReference>
<accession>A0A8S0XHV8</accession>
<evidence type="ECO:0000256" key="8">
    <source>
        <dbReference type="RuleBase" id="RU367053"/>
    </source>
</evidence>
<dbReference type="EMBL" id="CACVBS010000037">
    <property type="protein sequence ID" value="CAA7262909.1"/>
    <property type="molecule type" value="Genomic_DNA"/>
</dbReference>
<dbReference type="GO" id="GO:0031533">
    <property type="term" value="C:mRNA capping enzyme complex"/>
    <property type="evidence" value="ECO:0007669"/>
    <property type="project" value="UniProtKB-UniRule"/>
</dbReference>
<evidence type="ECO:0000256" key="5">
    <source>
        <dbReference type="ARBA" id="ARBA00022801"/>
    </source>
</evidence>
<comment type="subcellular location">
    <subcellularLocation>
        <location evidence="2 8">Nucleus</location>
    </subcellularLocation>
</comment>
<dbReference type="InterPro" id="IPR037009">
    <property type="entry name" value="mRNA_triPase_Cet1_sf"/>
</dbReference>
<evidence type="ECO:0000256" key="2">
    <source>
        <dbReference type="ARBA" id="ARBA00004123"/>
    </source>
</evidence>
<evidence type="ECO:0000256" key="3">
    <source>
        <dbReference type="ARBA" id="ARBA00006345"/>
    </source>
</evidence>
<comment type="subunit">
    <text evidence="8">Heterodimer. The mRNA-capping enzyme is composed of two separate chains alpha and beta, respectively a mRNA guanylyltransferase and an mRNA 5'-triphosphate monophosphatase.</text>
</comment>
<name>A0A8S0XHV8_CYCAE</name>
<feature type="region of interest" description="Disordered" evidence="9">
    <location>
        <begin position="1"/>
        <end position="25"/>
    </location>
</feature>
<evidence type="ECO:0000313" key="12">
    <source>
        <dbReference type="Proteomes" id="UP000467700"/>
    </source>
</evidence>
<dbReference type="Proteomes" id="UP000467700">
    <property type="component" value="Unassembled WGS sequence"/>
</dbReference>
<evidence type="ECO:0000256" key="9">
    <source>
        <dbReference type="SAM" id="MobiDB-lite"/>
    </source>
</evidence>
<keyword evidence="12" id="KW-1185">Reference proteome</keyword>
<protein>
    <recommendedName>
        <fullName evidence="8">mRNA-capping enzyme subunit beta</fullName>
        <ecNumber evidence="8">3.6.1.74</ecNumber>
    </recommendedName>
    <alternativeName>
        <fullName evidence="8">mRNA 5'-phosphatase</fullName>
    </alternativeName>
    <alternativeName>
        <fullName evidence="8">mRNA 5'-triphosphate monophosphatase</fullName>
    </alternativeName>
</protein>
<feature type="domain" description="mRNA triphosphatase Cet1-like" evidence="10">
    <location>
        <begin position="44"/>
        <end position="253"/>
    </location>
</feature>
<evidence type="ECO:0000313" key="11">
    <source>
        <dbReference type="EMBL" id="CAA7262909.1"/>
    </source>
</evidence>
<evidence type="ECO:0000256" key="7">
    <source>
        <dbReference type="ARBA" id="ARBA00047740"/>
    </source>
</evidence>
<dbReference type="SUPFAM" id="SSF55154">
    <property type="entry name" value="CYTH-like phosphatases"/>
    <property type="match status" value="1"/>
</dbReference>
<dbReference type="CDD" id="cd07470">
    <property type="entry name" value="CYTH-like_mRNA_RTPase"/>
    <property type="match status" value="1"/>
</dbReference>
<dbReference type="EC" id="3.6.1.74" evidence="8"/>
<comment type="caution">
    <text evidence="11">The sequence shown here is derived from an EMBL/GenBank/DDBJ whole genome shotgun (WGS) entry which is preliminary data.</text>
</comment>
<dbReference type="Pfam" id="PF02940">
    <property type="entry name" value="mRNA_triPase"/>
    <property type="match status" value="1"/>
</dbReference>
<dbReference type="InterPro" id="IPR040343">
    <property type="entry name" value="Cet1/Ctl1"/>
</dbReference>
<comment type="similarity">
    <text evidence="3 8">Belongs to the fungal TPase family.</text>
</comment>
<evidence type="ECO:0000256" key="6">
    <source>
        <dbReference type="ARBA" id="ARBA00023242"/>
    </source>
</evidence>
<proteinExistence type="inferred from homology"/>
<keyword evidence="4 8" id="KW-0507">mRNA processing</keyword>
<dbReference type="GO" id="GO:0004651">
    <property type="term" value="F:polynucleotide 5'-phosphatase activity"/>
    <property type="evidence" value="ECO:0007669"/>
    <property type="project" value="UniProtKB-UniRule"/>
</dbReference>
<dbReference type="PANTHER" id="PTHR28118:SF1">
    <property type="entry name" value="POLYNUCLEOTIDE 5'-TRIPHOSPHATASE CTL1-RELATED"/>
    <property type="match status" value="1"/>
</dbReference>
<dbReference type="OrthoDB" id="272147at2759"/>
<organism evidence="11 12">
    <name type="scientific">Cyclocybe aegerita</name>
    <name type="common">Black poplar mushroom</name>
    <name type="synonym">Agrocybe aegerita</name>
    <dbReference type="NCBI Taxonomy" id="1973307"/>
    <lineage>
        <taxon>Eukaryota</taxon>
        <taxon>Fungi</taxon>
        <taxon>Dikarya</taxon>
        <taxon>Basidiomycota</taxon>
        <taxon>Agaricomycotina</taxon>
        <taxon>Agaricomycetes</taxon>
        <taxon>Agaricomycetidae</taxon>
        <taxon>Agaricales</taxon>
        <taxon>Agaricineae</taxon>
        <taxon>Bolbitiaceae</taxon>
        <taxon>Cyclocybe</taxon>
    </lineage>
</organism>
<dbReference type="AlphaFoldDB" id="A0A8S0XHV8"/>
<evidence type="ECO:0000256" key="4">
    <source>
        <dbReference type="ARBA" id="ARBA00022664"/>
    </source>
</evidence>